<dbReference type="EnsemblMetazoa" id="GPAI020657-RA">
    <property type="protein sequence ID" value="GPAI020657-PA"/>
    <property type="gene ID" value="GPAI020657"/>
</dbReference>
<protein>
    <submittedName>
        <fullName evidence="1">Uncharacterized protein</fullName>
    </submittedName>
</protein>
<sequence>MQHAYNCSPDRNGTTQIFNHFTSIAVQKILQSLYLKLLTTYSPEKLKHTFSMCSCKNIWKHLLEYFVIFECCVSHSMAMLPRCMEFHDGNTMHYVCTGLYPRILRIFYADSMVSTGLTYSVFRSLSRPHHYLIAHGRSEVSKCRGFLHADDDHQFRCNERSISLPKGNNPKLYCLNHRLLLAYQLLEHCADGRHPVPWQITMQYTDTKYLHNGVYIPPLDSNPNQY</sequence>
<name>A0A1A9ZP49_GLOPL</name>
<dbReference type="VEuPathDB" id="VectorBase:GPAI020657"/>
<dbReference type="Proteomes" id="UP000092445">
    <property type="component" value="Unassembled WGS sequence"/>
</dbReference>
<proteinExistence type="predicted"/>
<evidence type="ECO:0000313" key="2">
    <source>
        <dbReference type="Proteomes" id="UP000092445"/>
    </source>
</evidence>
<accession>A0A1A9ZP49</accession>
<reference evidence="2" key="1">
    <citation type="submission" date="2014-03" db="EMBL/GenBank/DDBJ databases">
        <authorList>
            <person name="Aksoy S."/>
            <person name="Warren W."/>
            <person name="Wilson R.K."/>
        </authorList>
    </citation>
    <scope>NUCLEOTIDE SEQUENCE [LARGE SCALE GENOMIC DNA]</scope>
    <source>
        <strain evidence="2">IAEA</strain>
    </source>
</reference>
<keyword evidence="2" id="KW-1185">Reference proteome</keyword>
<reference evidence="1" key="2">
    <citation type="submission" date="2020-05" db="UniProtKB">
        <authorList>
            <consortium name="EnsemblMetazoa"/>
        </authorList>
    </citation>
    <scope>IDENTIFICATION</scope>
    <source>
        <strain evidence="1">IAEA</strain>
    </source>
</reference>
<organism evidence="1 2">
    <name type="scientific">Glossina pallidipes</name>
    <name type="common">Tsetse fly</name>
    <dbReference type="NCBI Taxonomy" id="7398"/>
    <lineage>
        <taxon>Eukaryota</taxon>
        <taxon>Metazoa</taxon>
        <taxon>Ecdysozoa</taxon>
        <taxon>Arthropoda</taxon>
        <taxon>Hexapoda</taxon>
        <taxon>Insecta</taxon>
        <taxon>Pterygota</taxon>
        <taxon>Neoptera</taxon>
        <taxon>Endopterygota</taxon>
        <taxon>Diptera</taxon>
        <taxon>Brachycera</taxon>
        <taxon>Muscomorpha</taxon>
        <taxon>Hippoboscoidea</taxon>
        <taxon>Glossinidae</taxon>
        <taxon>Glossina</taxon>
    </lineage>
</organism>
<dbReference type="AlphaFoldDB" id="A0A1A9ZP49"/>
<evidence type="ECO:0000313" key="1">
    <source>
        <dbReference type="EnsemblMetazoa" id="GPAI020657-PA"/>
    </source>
</evidence>